<reference evidence="9" key="1">
    <citation type="journal article" date="2015" name="ISME J.">
        <title>Aquifer environment selects for microbial species cohorts in sediment and groundwater.</title>
        <authorList>
            <person name="Hug L.A."/>
            <person name="Thomas B.C."/>
            <person name="Brown C.T."/>
            <person name="Frischkorn K.R."/>
            <person name="Williams K.H."/>
            <person name="Tringe S.G."/>
            <person name="Banfield J.F."/>
        </authorList>
    </citation>
    <scope>NUCLEOTIDE SEQUENCE</scope>
</reference>
<dbReference type="EMBL" id="KT006964">
    <property type="protein sequence ID" value="AKQ01384.1"/>
    <property type="molecule type" value="Genomic_DNA"/>
</dbReference>
<dbReference type="Pfam" id="PF03947">
    <property type="entry name" value="Ribosomal_L2_C"/>
    <property type="match status" value="1"/>
</dbReference>
<evidence type="ECO:0000256" key="5">
    <source>
        <dbReference type="HAMAP-Rule" id="MF_01320"/>
    </source>
</evidence>
<dbReference type="PIRSF" id="PIRSF002158">
    <property type="entry name" value="Ribosomal_L2"/>
    <property type="match status" value="1"/>
</dbReference>
<evidence type="ECO:0000313" key="9">
    <source>
        <dbReference type="EMBL" id="AKQ01384.1"/>
    </source>
</evidence>
<keyword evidence="5" id="KW-0694">RNA-binding</keyword>
<dbReference type="InterPro" id="IPR012340">
    <property type="entry name" value="NA-bd_OB-fold"/>
</dbReference>
<protein>
    <recommendedName>
        <fullName evidence="4 5">Large ribosomal subunit protein uL2</fullName>
    </recommendedName>
</protein>
<dbReference type="SMART" id="SM01383">
    <property type="entry name" value="Ribosomal_L2"/>
    <property type="match status" value="1"/>
</dbReference>
<feature type="region of interest" description="Disordered" evidence="6">
    <location>
        <begin position="228"/>
        <end position="256"/>
    </location>
</feature>
<dbReference type="SUPFAM" id="SSF50249">
    <property type="entry name" value="Nucleic acid-binding proteins"/>
    <property type="match status" value="1"/>
</dbReference>
<feature type="domain" description="Large ribosomal subunit protein uL2 C-terminal" evidence="7">
    <location>
        <begin position="131"/>
        <end position="258"/>
    </location>
</feature>
<dbReference type="InterPro" id="IPR008991">
    <property type="entry name" value="Translation_prot_SH3-like_sf"/>
</dbReference>
<evidence type="ECO:0000256" key="1">
    <source>
        <dbReference type="ARBA" id="ARBA00005636"/>
    </source>
</evidence>
<dbReference type="InterPro" id="IPR014722">
    <property type="entry name" value="Rib_uL2_dom2"/>
</dbReference>
<comment type="similarity">
    <text evidence="1 5">Belongs to the universal ribosomal protein uL2 family.</text>
</comment>
<dbReference type="HAMAP" id="MF_01320_B">
    <property type="entry name" value="Ribosomal_uL2_B"/>
    <property type="match status" value="1"/>
</dbReference>
<dbReference type="SMART" id="SM01382">
    <property type="entry name" value="Ribosomal_L2_C"/>
    <property type="match status" value="1"/>
</dbReference>
<evidence type="ECO:0000259" key="7">
    <source>
        <dbReference type="SMART" id="SM01382"/>
    </source>
</evidence>
<dbReference type="InterPro" id="IPR022671">
    <property type="entry name" value="Ribosomal_uL2_CS"/>
</dbReference>
<organism evidence="9">
    <name type="scientific">uncultured Chlamydiae bacterium Rifle_16ft_4_minimus_1822</name>
    <dbReference type="NCBI Taxonomy" id="1665093"/>
    <lineage>
        <taxon>Bacteria</taxon>
        <taxon>Pseudomonadati</taxon>
        <taxon>Chlamydiota</taxon>
        <taxon>Chlamydiia</taxon>
        <taxon>environmental samples</taxon>
    </lineage>
</organism>
<dbReference type="FunFam" id="2.30.30.30:FF:000001">
    <property type="entry name" value="50S ribosomal protein L2"/>
    <property type="match status" value="1"/>
</dbReference>
<feature type="compositionally biased region" description="Basic and acidic residues" evidence="6">
    <location>
        <begin position="236"/>
        <end position="246"/>
    </location>
</feature>
<dbReference type="GO" id="GO:0015934">
    <property type="term" value="C:large ribosomal subunit"/>
    <property type="evidence" value="ECO:0007669"/>
    <property type="project" value="InterPro"/>
</dbReference>
<dbReference type="GO" id="GO:0016740">
    <property type="term" value="F:transferase activity"/>
    <property type="evidence" value="ECO:0007669"/>
    <property type="project" value="InterPro"/>
</dbReference>
<dbReference type="PANTHER" id="PTHR13691">
    <property type="entry name" value="RIBOSOMAL PROTEIN L2"/>
    <property type="match status" value="1"/>
</dbReference>
<accession>A0A0H4TLH9</accession>
<keyword evidence="3 5" id="KW-0687">Ribonucleoprotein</keyword>
<dbReference type="AlphaFoldDB" id="A0A0H4TLH9"/>
<name>A0A0H4TLH9_9BACT</name>
<proteinExistence type="inferred from homology"/>
<dbReference type="FunFam" id="4.10.950.10:FF:000001">
    <property type="entry name" value="50S ribosomal protein L2"/>
    <property type="match status" value="1"/>
</dbReference>
<dbReference type="FunFam" id="2.40.50.140:FF:000003">
    <property type="entry name" value="50S ribosomal protein L2"/>
    <property type="match status" value="1"/>
</dbReference>
<dbReference type="InterPro" id="IPR005880">
    <property type="entry name" value="Ribosomal_uL2_bac/org-type"/>
</dbReference>
<dbReference type="NCBIfam" id="TIGR01171">
    <property type="entry name" value="rplB_bact"/>
    <property type="match status" value="1"/>
</dbReference>
<evidence type="ECO:0000256" key="6">
    <source>
        <dbReference type="SAM" id="MobiDB-lite"/>
    </source>
</evidence>
<dbReference type="InterPro" id="IPR022669">
    <property type="entry name" value="Ribosomal_uL2_C"/>
</dbReference>
<evidence type="ECO:0000256" key="4">
    <source>
        <dbReference type="ARBA" id="ARBA00035242"/>
    </source>
</evidence>
<feature type="domain" description="Large ribosomal subunit protein uL2 RNA-binding" evidence="8">
    <location>
        <begin position="49"/>
        <end position="125"/>
    </location>
</feature>
<keyword evidence="5" id="KW-0699">rRNA-binding</keyword>
<evidence type="ECO:0000256" key="2">
    <source>
        <dbReference type="ARBA" id="ARBA00022980"/>
    </source>
</evidence>
<dbReference type="GO" id="GO:0002181">
    <property type="term" value="P:cytoplasmic translation"/>
    <property type="evidence" value="ECO:0007669"/>
    <property type="project" value="TreeGrafter"/>
</dbReference>
<dbReference type="Gene3D" id="2.40.50.140">
    <property type="entry name" value="Nucleic acid-binding proteins"/>
    <property type="match status" value="1"/>
</dbReference>
<dbReference type="Pfam" id="PF00181">
    <property type="entry name" value="Ribosomal_L2_N"/>
    <property type="match status" value="1"/>
</dbReference>
<dbReference type="GO" id="GO:0003735">
    <property type="term" value="F:structural constituent of ribosome"/>
    <property type="evidence" value="ECO:0007669"/>
    <property type="project" value="InterPro"/>
</dbReference>
<comment type="subunit">
    <text evidence="5">Part of the 50S ribosomal subunit. Forms a bridge to the 30S subunit in the 70S ribosome.</text>
</comment>
<dbReference type="InterPro" id="IPR002171">
    <property type="entry name" value="Ribosomal_uL2"/>
</dbReference>
<dbReference type="SUPFAM" id="SSF50104">
    <property type="entry name" value="Translation proteins SH3-like domain"/>
    <property type="match status" value="1"/>
</dbReference>
<dbReference type="PROSITE" id="PS00467">
    <property type="entry name" value="RIBOSOMAL_L2"/>
    <property type="match status" value="1"/>
</dbReference>
<dbReference type="GO" id="GO:0019843">
    <property type="term" value="F:rRNA binding"/>
    <property type="evidence" value="ECO:0007669"/>
    <property type="project" value="UniProtKB-UniRule"/>
</dbReference>
<evidence type="ECO:0000256" key="3">
    <source>
        <dbReference type="ARBA" id="ARBA00023274"/>
    </source>
</evidence>
<dbReference type="InterPro" id="IPR022666">
    <property type="entry name" value="Ribosomal_uL2_RNA-bd_dom"/>
</dbReference>
<dbReference type="InterPro" id="IPR014726">
    <property type="entry name" value="Ribosomal_uL2_dom3"/>
</dbReference>
<keyword evidence="2 5" id="KW-0689">Ribosomal protein</keyword>
<evidence type="ECO:0000259" key="8">
    <source>
        <dbReference type="SMART" id="SM01383"/>
    </source>
</evidence>
<dbReference type="Gene3D" id="2.30.30.30">
    <property type="match status" value="1"/>
</dbReference>
<gene>
    <name evidence="5 9" type="primary">rplB</name>
</gene>
<dbReference type="PANTHER" id="PTHR13691:SF5">
    <property type="entry name" value="LARGE RIBOSOMAL SUBUNIT PROTEIN UL2M"/>
    <property type="match status" value="1"/>
</dbReference>
<sequence length="281" mass="31468">MAKTFRPTTSTRRHLVLNSTEELTRISPKKRAVAKPCKALLVKKMRTNGRNHHGHITCRHRGGGHKRFYRLIDFKRDKEKVPARVASIEYDPNRTTFIALLHYADGEKRYILAPAGLKKGDRVATQTSAPYKVGCCLKLKDMPLGSVIHNIEMHPGRGGKLVRSAGLSAQLMARSSGYATIKMPSNEVRMIHENCRATLGALSNAERTLRAEGKAGRKRWKGIRPTVRGTAMNPVDHPHGGGEGKSKGNNPQTPWAMYTKGYRTRAKRKTTKWIIKSRRSS</sequence>
<dbReference type="Gene3D" id="4.10.950.10">
    <property type="entry name" value="Ribosomal protein L2, domain 3"/>
    <property type="match status" value="1"/>
</dbReference>
<comment type="function">
    <text evidence="5">One of the primary rRNA binding proteins. Required for association of the 30S and 50S subunits to form the 70S ribosome, for tRNA binding and peptide bond formation. It has been suggested to have peptidyltransferase activity; this is somewhat controversial. Makes several contacts with the 16S rRNA in the 70S ribosome.</text>
</comment>